<keyword evidence="5" id="KW-1185">Reference proteome</keyword>
<feature type="transmembrane region" description="Helical" evidence="2">
    <location>
        <begin position="282"/>
        <end position="302"/>
    </location>
</feature>
<organism evidence="4 5">
    <name type="scientific">Mycolicibacterium flavescens</name>
    <name type="common">Mycobacterium flavescens</name>
    <dbReference type="NCBI Taxonomy" id="1776"/>
    <lineage>
        <taxon>Bacteria</taxon>
        <taxon>Bacillati</taxon>
        <taxon>Actinomycetota</taxon>
        <taxon>Actinomycetes</taxon>
        <taxon>Mycobacteriales</taxon>
        <taxon>Mycobacteriaceae</taxon>
        <taxon>Mycolicibacterium</taxon>
    </lineage>
</organism>
<protein>
    <recommendedName>
        <fullName evidence="3">DUF4328 domain-containing protein</fullName>
    </recommendedName>
</protein>
<evidence type="ECO:0000313" key="5">
    <source>
        <dbReference type="Proteomes" id="UP000094053"/>
    </source>
</evidence>
<keyword evidence="2" id="KW-0812">Transmembrane</keyword>
<sequence>MIQVCSQCGTRWNVRDRRRVWCPRCNGSLLPPSAPAPEAQWSARPSAPAAAPGAPARPSASLPPGYRWIAVRPGAPPPPRRTRRHLGPTPRYTVIPRWGLVDQVAPADAEATEQTRSGPSRTMVRNVLLVTMLAFGAAALIHLVRYVLLIVNRSVLLHPWIAAGATWLGVALSVVAVFTLVASLMVLANWLVARRAAAYAHRGGTDPRPAWLLQAGCLVPFVNLLWAPVFAIELAGVEERLSHLRRPIAAWWVVWLISYALSIWSIATSFTTDAQGIADNTVTTIVAYLAALAALLLAAKVVDGFERQPVERPSKRWVMVPDDRQQDDEPADAPADAPKRPDDAPVESEGQNPAA</sequence>
<feature type="region of interest" description="Disordered" evidence="1">
    <location>
        <begin position="314"/>
        <end position="355"/>
    </location>
</feature>
<dbReference type="STRING" id="1776.BHQ18_28280"/>
<dbReference type="AlphaFoldDB" id="A0A1E3R8Z5"/>
<feature type="transmembrane region" description="Helical" evidence="2">
    <location>
        <begin position="127"/>
        <end position="148"/>
    </location>
</feature>
<dbReference type="OrthoDB" id="4774087at2"/>
<feature type="compositionally biased region" description="Low complexity" evidence="1">
    <location>
        <begin position="42"/>
        <end position="58"/>
    </location>
</feature>
<feature type="transmembrane region" description="Helical" evidence="2">
    <location>
        <begin position="160"/>
        <end position="191"/>
    </location>
</feature>
<feature type="domain" description="DUF4328" evidence="3">
    <location>
        <begin position="154"/>
        <end position="306"/>
    </location>
</feature>
<dbReference type="Proteomes" id="UP000094053">
    <property type="component" value="Unassembled WGS sequence"/>
</dbReference>
<accession>A0A1E3R8Z5</accession>
<dbReference type="InterPro" id="IPR025565">
    <property type="entry name" value="DUF4328"/>
</dbReference>
<keyword evidence="2" id="KW-0472">Membrane</keyword>
<feature type="transmembrane region" description="Helical" evidence="2">
    <location>
        <begin position="249"/>
        <end position="270"/>
    </location>
</feature>
<feature type="transmembrane region" description="Helical" evidence="2">
    <location>
        <begin position="211"/>
        <end position="237"/>
    </location>
</feature>
<keyword evidence="2" id="KW-1133">Transmembrane helix</keyword>
<evidence type="ECO:0000259" key="3">
    <source>
        <dbReference type="Pfam" id="PF14219"/>
    </source>
</evidence>
<dbReference type="RefSeq" id="WP_069416955.1">
    <property type="nucleotide sequence ID" value="NZ_MIHA01000040.1"/>
</dbReference>
<feature type="region of interest" description="Disordered" evidence="1">
    <location>
        <begin position="33"/>
        <end position="58"/>
    </location>
</feature>
<evidence type="ECO:0000256" key="1">
    <source>
        <dbReference type="SAM" id="MobiDB-lite"/>
    </source>
</evidence>
<proteinExistence type="predicted"/>
<name>A0A1E3R8Z5_MYCFV</name>
<comment type="caution">
    <text evidence="4">The sequence shown here is derived from an EMBL/GenBank/DDBJ whole genome shotgun (WGS) entry which is preliminary data.</text>
</comment>
<evidence type="ECO:0000256" key="2">
    <source>
        <dbReference type="SAM" id="Phobius"/>
    </source>
</evidence>
<dbReference type="Pfam" id="PF14219">
    <property type="entry name" value="DUF4328"/>
    <property type="match status" value="1"/>
</dbReference>
<reference evidence="5" key="1">
    <citation type="submission" date="2016-09" db="EMBL/GenBank/DDBJ databases">
        <authorList>
            <person name="Greninger A.L."/>
            <person name="Jerome K.R."/>
            <person name="Mcnair B."/>
            <person name="Wallis C."/>
            <person name="Fang F."/>
        </authorList>
    </citation>
    <scope>NUCLEOTIDE SEQUENCE [LARGE SCALE GENOMIC DNA]</scope>
    <source>
        <strain evidence="5">M6</strain>
    </source>
</reference>
<gene>
    <name evidence="4" type="ORF">BHQ18_28280</name>
</gene>
<dbReference type="EMBL" id="MIHA01000040">
    <property type="protein sequence ID" value="ODQ85852.1"/>
    <property type="molecule type" value="Genomic_DNA"/>
</dbReference>
<evidence type="ECO:0000313" key="4">
    <source>
        <dbReference type="EMBL" id="ODQ85852.1"/>
    </source>
</evidence>